<proteinExistence type="predicted"/>
<evidence type="ECO:0000313" key="2">
    <source>
        <dbReference type="EMBL" id="TQQ85221.1"/>
    </source>
</evidence>
<keyword evidence="1" id="KW-1133">Transmembrane helix</keyword>
<dbReference type="GO" id="GO:0140359">
    <property type="term" value="F:ABC-type transporter activity"/>
    <property type="evidence" value="ECO:0007669"/>
    <property type="project" value="InterPro"/>
</dbReference>
<feature type="transmembrane region" description="Helical" evidence="1">
    <location>
        <begin position="73"/>
        <end position="96"/>
    </location>
</feature>
<gene>
    <name evidence="2" type="ORF">EXD82_02130</name>
</gene>
<evidence type="ECO:0000313" key="3">
    <source>
        <dbReference type="Proteomes" id="UP000317863"/>
    </source>
</evidence>
<dbReference type="AlphaFoldDB" id="A0A544QX20"/>
<keyword evidence="3" id="KW-1185">Reference proteome</keyword>
<feature type="transmembrane region" description="Helical" evidence="1">
    <location>
        <begin position="158"/>
        <end position="182"/>
    </location>
</feature>
<dbReference type="RefSeq" id="WP_142535278.1">
    <property type="nucleotide sequence ID" value="NZ_SGJB01000003.1"/>
</dbReference>
<accession>A0A544QX20</accession>
<comment type="caution">
    <text evidence="2">The sequence shown here is derived from an EMBL/GenBank/DDBJ whole genome shotgun (WGS) entry which is preliminary data.</text>
</comment>
<organism evidence="2 3">
    <name type="scientific">Peptacetobacter hominis</name>
    <dbReference type="NCBI Taxonomy" id="2743610"/>
    <lineage>
        <taxon>Bacteria</taxon>
        <taxon>Bacillati</taxon>
        <taxon>Bacillota</taxon>
        <taxon>Clostridia</taxon>
        <taxon>Peptostreptococcales</taxon>
        <taxon>Peptostreptococcaceae</taxon>
        <taxon>Peptacetobacter</taxon>
    </lineage>
</organism>
<feature type="transmembrane region" description="Helical" evidence="1">
    <location>
        <begin position="237"/>
        <end position="258"/>
    </location>
</feature>
<name>A0A544QX20_9FIRM</name>
<dbReference type="GO" id="GO:0005886">
    <property type="term" value="C:plasma membrane"/>
    <property type="evidence" value="ECO:0007669"/>
    <property type="project" value="UniProtKB-SubCell"/>
</dbReference>
<dbReference type="Pfam" id="PF12679">
    <property type="entry name" value="ABC2_membrane_2"/>
    <property type="match status" value="1"/>
</dbReference>
<reference evidence="2 3" key="1">
    <citation type="submission" date="2019-02" db="EMBL/GenBank/DDBJ databases">
        <title>Peptostreptococcaceae bacterium ZHW00191 nov., a new bacterium isolated from the human gut.</title>
        <authorList>
            <person name="Zhou H.-W."/>
            <person name="Chen X.-J."/>
        </authorList>
    </citation>
    <scope>NUCLEOTIDE SEQUENCE [LARGE SCALE GENOMIC DNA]</scope>
    <source>
        <strain evidence="2 3">ZHW00191</strain>
    </source>
</reference>
<protein>
    <submittedName>
        <fullName evidence="2">ABC transporter permease</fullName>
    </submittedName>
</protein>
<dbReference type="EMBL" id="SGJB01000003">
    <property type="protein sequence ID" value="TQQ85221.1"/>
    <property type="molecule type" value="Genomic_DNA"/>
</dbReference>
<feature type="transmembrane region" description="Helical" evidence="1">
    <location>
        <begin position="16"/>
        <end position="35"/>
    </location>
</feature>
<dbReference type="OrthoDB" id="66636at2"/>
<feature type="transmembrane region" description="Helical" evidence="1">
    <location>
        <begin position="189"/>
        <end position="208"/>
    </location>
</feature>
<keyword evidence="1" id="KW-0812">Transmembrane</keyword>
<evidence type="ECO:0000256" key="1">
    <source>
        <dbReference type="SAM" id="Phobius"/>
    </source>
</evidence>
<keyword evidence="1" id="KW-0472">Membrane</keyword>
<dbReference type="Proteomes" id="UP000317863">
    <property type="component" value="Unassembled WGS sequence"/>
</dbReference>
<feature type="transmembrane region" description="Helical" evidence="1">
    <location>
        <begin position="117"/>
        <end position="138"/>
    </location>
</feature>
<sequence>MVGPLIKREIKSNYKILIIFMAILTMYGSIITSMFDPRLGEGMNALAESMPEFFAAFGMQNPSTELIDFLVNYLYGFIFIMIPFIFTLIMCHRLVARYIDRGSMAYFLNTHYNRTQIILNQAFILVKSIGILILYATVMVIVCSEVMFGGKLDIEKFIVLNIGLLCLHLFLGSMCFMFACIFNEIKYSIGIGAGLGLLFILIQMMSQVSEDADFLKYFTPLTLFNPDGIIAYETESLMYIVLLAVISIVFISVGTVVFKKRDLPL</sequence>